<dbReference type="EMBL" id="JBBKAM010000004">
    <property type="protein sequence ID" value="MEJ8646060.1"/>
    <property type="molecule type" value="Genomic_DNA"/>
</dbReference>
<dbReference type="CDD" id="cd01823">
    <property type="entry name" value="SEST_like"/>
    <property type="match status" value="1"/>
</dbReference>
<feature type="chain" id="PRO_5046473758" evidence="1">
    <location>
        <begin position="30"/>
        <end position="267"/>
    </location>
</feature>
<name>A0ABU8UDW9_9ACTN</name>
<feature type="signal peptide" evidence="1">
    <location>
        <begin position="1"/>
        <end position="29"/>
    </location>
</feature>
<comment type="caution">
    <text evidence="3">The sequence shown here is derived from an EMBL/GenBank/DDBJ whole genome shotgun (WGS) entry which is preliminary data.</text>
</comment>
<reference evidence="3 4" key="1">
    <citation type="submission" date="2024-03" db="EMBL/GenBank/DDBJ databases">
        <title>Novel Streptomyces species of biotechnological and ecological value are a feature of Machair soil.</title>
        <authorList>
            <person name="Prole J.R."/>
            <person name="Goodfellow M."/>
            <person name="Allenby N."/>
            <person name="Ward A.C."/>
        </authorList>
    </citation>
    <scope>NUCLEOTIDE SEQUENCE [LARGE SCALE GENOMIC DNA]</scope>
    <source>
        <strain evidence="3 4">MS1.HAVA.3</strain>
    </source>
</reference>
<dbReference type="InterPro" id="IPR013830">
    <property type="entry name" value="SGNH_hydro"/>
</dbReference>
<gene>
    <name evidence="3" type="ORF">WKI68_42215</name>
</gene>
<dbReference type="GO" id="GO:0016787">
    <property type="term" value="F:hydrolase activity"/>
    <property type="evidence" value="ECO:0007669"/>
    <property type="project" value="UniProtKB-KW"/>
</dbReference>
<evidence type="ECO:0000256" key="1">
    <source>
        <dbReference type="SAM" id="SignalP"/>
    </source>
</evidence>
<dbReference type="SUPFAM" id="SSF52266">
    <property type="entry name" value="SGNH hydrolase"/>
    <property type="match status" value="1"/>
</dbReference>
<evidence type="ECO:0000313" key="4">
    <source>
        <dbReference type="Proteomes" id="UP001382904"/>
    </source>
</evidence>
<dbReference type="PANTHER" id="PTHR37981:SF1">
    <property type="entry name" value="SGNH HYDROLASE-TYPE ESTERASE DOMAIN-CONTAINING PROTEIN"/>
    <property type="match status" value="1"/>
</dbReference>
<evidence type="ECO:0000259" key="2">
    <source>
        <dbReference type="Pfam" id="PF13472"/>
    </source>
</evidence>
<accession>A0ABU8UDW9</accession>
<dbReference type="InterPro" id="IPR037460">
    <property type="entry name" value="SEST-like"/>
</dbReference>
<keyword evidence="3" id="KW-0378">Hydrolase</keyword>
<feature type="domain" description="SGNH hydrolase-type esterase" evidence="2">
    <location>
        <begin position="39"/>
        <end position="255"/>
    </location>
</feature>
<dbReference type="Gene3D" id="3.40.50.1110">
    <property type="entry name" value="SGNH hydrolase"/>
    <property type="match status" value="1"/>
</dbReference>
<keyword evidence="1" id="KW-0732">Signal</keyword>
<dbReference type="EC" id="3.1.-.-" evidence="3"/>
<proteinExistence type="predicted"/>
<protein>
    <submittedName>
        <fullName evidence="3">SGNH/GDSL hydrolase family protein</fullName>
        <ecNumber evidence="3">3.1.-.-</ecNumber>
    </submittedName>
</protein>
<organism evidence="3 4">
    <name type="scientific">Streptomyces caledonius</name>
    <dbReference type="NCBI Taxonomy" id="3134107"/>
    <lineage>
        <taxon>Bacteria</taxon>
        <taxon>Bacillati</taxon>
        <taxon>Actinomycetota</taxon>
        <taxon>Actinomycetes</taxon>
        <taxon>Kitasatosporales</taxon>
        <taxon>Streptomycetaceae</taxon>
        <taxon>Streptomyces</taxon>
    </lineage>
</organism>
<evidence type="ECO:0000313" key="3">
    <source>
        <dbReference type="EMBL" id="MEJ8646060.1"/>
    </source>
</evidence>
<keyword evidence="4" id="KW-1185">Reference proteome</keyword>
<dbReference type="PANTHER" id="PTHR37981">
    <property type="entry name" value="LIPASE 2"/>
    <property type="match status" value="1"/>
</dbReference>
<dbReference type="InterPro" id="IPR036514">
    <property type="entry name" value="SGNH_hydro_sf"/>
</dbReference>
<sequence length="267" mass="27146">MHAPTLRRVLPALLALVAATLGLTQQASAATAAGERFVALGDSYSSGVGAGSYLSDSGSCQRSSKAYPSLWAAANAPASFSFTACSGATTSTVKNSQLTPLNSSTTLVSITAGGNDVGFANVMQTCVLQSEATCVSAVNSAIAQITNTLPGSLSSLYGAIRSKAPQAHVVVLGYPRFYQLNGNCIAGLSEAERAAINRGSDALNGTLAKQAANAGFSYSSVVDEFTGHEICSGNAWLHSLSVPVSNSYHPTAAGHSGGYLPAFRSTV</sequence>
<dbReference type="Proteomes" id="UP001382904">
    <property type="component" value="Unassembled WGS sequence"/>
</dbReference>
<dbReference type="Pfam" id="PF13472">
    <property type="entry name" value="Lipase_GDSL_2"/>
    <property type="match status" value="1"/>
</dbReference>